<keyword evidence="1" id="KW-0812">Transmembrane</keyword>
<name>A0A9W6K3W5_9PSED</name>
<keyword evidence="1" id="KW-0472">Membrane</keyword>
<comment type="caution">
    <text evidence="2">The sequence shown here is derived from an EMBL/GenBank/DDBJ whole genome shotgun (WGS) entry which is preliminary data.</text>
</comment>
<organism evidence="2 3">
    <name type="scientific">Pseudomonas turukhanskensis</name>
    <dbReference type="NCBI Taxonomy" id="1806536"/>
    <lineage>
        <taxon>Bacteria</taxon>
        <taxon>Pseudomonadati</taxon>
        <taxon>Pseudomonadota</taxon>
        <taxon>Gammaproteobacteria</taxon>
        <taxon>Pseudomonadales</taxon>
        <taxon>Pseudomonadaceae</taxon>
        <taxon>Pseudomonas</taxon>
    </lineage>
</organism>
<reference evidence="2" key="1">
    <citation type="journal article" date="2014" name="Int. J. Syst. Evol. Microbiol.">
        <title>Complete genome sequence of Corynebacterium casei LMG S-19264T (=DSM 44701T), isolated from a smear-ripened cheese.</title>
        <authorList>
            <consortium name="US DOE Joint Genome Institute (JGI-PGF)"/>
            <person name="Walter F."/>
            <person name="Albersmeier A."/>
            <person name="Kalinowski J."/>
            <person name="Ruckert C."/>
        </authorList>
    </citation>
    <scope>NUCLEOTIDE SEQUENCE</scope>
    <source>
        <strain evidence="2">VKM B-2935</strain>
    </source>
</reference>
<dbReference type="EMBL" id="BSFN01000003">
    <property type="protein sequence ID" value="GLK88307.1"/>
    <property type="molecule type" value="Genomic_DNA"/>
</dbReference>
<dbReference type="AlphaFoldDB" id="A0A9W6K3W5"/>
<keyword evidence="1" id="KW-1133">Transmembrane helix</keyword>
<accession>A0A9W6K3W5</accession>
<evidence type="ECO:0000313" key="2">
    <source>
        <dbReference type="EMBL" id="GLK88307.1"/>
    </source>
</evidence>
<reference evidence="2" key="2">
    <citation type="submission" date="2023-01" db="EMBL/GenBank/DDBJ databases">
        <authorList>
            <person name="Sun Q."/>
            <person name="Evtushenko L."/>
        </authorList>
    </citation>
    <scope>NUCLEOTIDE SEQUENCE</scope>
    <source>
        <strain evidence="2">VKM B-2935</strain>
    </source>
</reference>
<protein>
    <submittedName>
        <fullName evidence="2">Uncharacterized protein</fullName>
    </submittedName>
</protein>
<evidence type="ECO:0000256" key="1">
    <source>
        <dbReference type="SAM" id="Phobius"/>
    </source>
</evidence>
<feature type="transmembrane region" description="Helical" evidence="1">
    <location>
        <begin position="39"/>
        <end position="61"/>
    </location>
</feature>
<gene>
    <name evidence="2" type="ORF">GCM10017655_13690</name>
</gene>
<dbReference type="InterPro" id="IPR057700">
    <property type="entry name" value="DUF7940"/>
</dbReference>
<dbReference type="Proteomes" id="UP001143328">
    <property type="component" value="Unassembled WGS sequence"/>
</dbReference>
<dbReference type="RefSeq" id="WP_271194535.1">
    <property type="nucleotide sequence ID" value="NZ_BSFN01000003.1"/>
</dbReference>
<sequence length="74" mass="7862">MKLVPIWKRAWKLSSLQLAALIAALNAAAYGWVSFNGYIPPLVWASVNMGLGIAAAVARVVQQPSVTGGQDEQP</sequence>
<proteinExistence type="predicted"/>
<evidence type="ECO:0000313" key="3">
    <source>
        <dbReference type="Proteomes" id="UP001143328"/>
    </source>
</evidence>
<keyword evidence="3" id="KW-1185">Reference proteome</keyword>
<dbReference type="Pfam" id="PF25612">
    <property type="entry name" value="DUF7940"/>
    <property type="match status" value="1"/>
</dbReference>